<dbReference type="InterPro" id="IPR027417">
    <property type="entry name" value="P-loop_NTPase"/>
</dbReference>
<dbReference type="PANTHER" id="PTHR10513:SF46">
    <property type="entry name" value="DEOXYGUANOSINE KINASE"/>
    <property type="match status" value="1"/>
</dbReference>
<dbReference type="CDD" id="cd01673">
    <property type="entry name" value="dNK"/>
    <property type="match status" value="1"/>
</dbReference>
<accession>A0A381TK72</accession>
<sequence length="216" mass="25200">VTKSTIEPRFIAVEGAIGAGKTSLVNLFGELYGAQLILEDTESNPFISKFYEDKEAYSFQTQVFFLLSRYKQYTELAQRDLFNSVVVIDYLFQRDKVFARLNLEDHEYNLYEQIFSLINAKAPKPDLVIYLQASTEVLQERVAKRGREYEAFMDSDYLDSVNKAFDNFFFYYSETPLLVINTNEIDFVEKKCDLEELINKVNNHKIGREYYNPLGS</sequence>
<protein>
    <recommendedName>
        <fullName evidence="1">Deoxynucleoside kinase domain-containing protein</fullName>
    </recommendedName>
</protein>
<dbReference type="InterPro" id="IPR002624">
    <property type="entry name" value="DCK/DGK"/>
</dbReference>
<feature type="domain" description="Deoxynucleoside kinase" evidence="1">
    <location>
        <begin position="11"/>
        <end position="204"/>
    </location>
</feature>
<feature type="non-terminal residue" evidence="2">
    <location>
        <position position="1"/>
    </location>
</feature>
<dbReference type="Gene3D" id="3.40.50.300">
    <property type="entry name" value="P-loop containing nucleotide triphosphate hydrolases"/>
    <property type="match status" value="1"/>
</dbReference>
<dbReference type="SUPFAM" id="SSF52540">
    <property type="entry name" value="P-loop containing nucleoside triphosphate hydrolases"/>
    <property type="match status" value="1"/>
</dbReference>
<organism evidence="2">
    <name type="scientific">marine metagenome</name>
    <dbReference type="NCBI Taxonomy" id="408172"/>
    <lineage>
        <taxon>unclassified sequences</taxon>
        <taxon>metagenomes</taxon>
        <taxon>ecological metagenomes</taxon>
    </lineage>
</organism>
<dbReference type="AlphaFoldDB" id="A0A381TK72"/>
<dbReference type="GO" id="GO:0005737">
    <property type="term" value="C:cytoplasm"/>
    <property type="evidence" value="ECO:0007669"/>
    <property type="project" value="TreeGrafter"/>
</dbReference>
<dbReference type="EMBL" id="UINC01004738">
    <property type="protein sequence ID" value="SVA16505.1"/>
    <property type="molecule type" value="Genomic_DNA"/>
</dbReference>
<dbReference type="PIRSF" id="PIRSF000705">
    <property type="entry name" value="DNK"/>
    <property type="match status" value="1"/>
</dbReference>
<dbReference type="GO" id="GO:0019136">
    <property type="term" value="F:deoxynucleoside kinase activity"/>
    <property type="evidence" value="ECO:0007669"/>
    <property type="project" value="InterPro"/>
</dbReference>
<evidence type="ECO:0000259" key="1">
    <source>
        <dbReference type="Pfam" id="PF01712"/>
    </source>
</evidence>
<gene>
    <name evidence="2" type="ORF">METZ01_LOCUS69359</name>
</gene>
<dbReference type="InterPro" id="IPR031314">
    <property type="entry name" value="DNK_dom"/>
</dbReference>
<proteinExistence type="predicted"/>
<dbReference type="InterPro" id="IPR050566">
    <property type="entry name" value="Deoxyribonucleoside_kinase"/>
</dbReference>
<dbReference type="GO" id="GO:0005524">
    <property type="term" value="F:ATP binding"/>
    <property type="evidence" value="ECO:0007669"/>
    <property type="project" value="InterPro"/>
</dbReference>
<name>A0A381TK72_9ZZZZ</name>
<dbReference type="PANTHER" id="PTHR10513">
    <property type="entry name" value="DEOXYNUCLEOSIDE KINASE"/>
    <property type="match status" value="1"/>
</dbReference>
<evidence type="ECO:0000313" key="2">
    <source>
        <dbReference type="EMBL" id="SVA16505.1"/>
    </source>
</evidence>
<dbReference type="Pfam" id="PF01712">
    <property type="entry name" value="dNK"/>
    <property type="match status" value="1"/>
</dbReference>
<reference evidence="2" key="1">
    <citation type="submission" date="2018-05" db="EMBL/GenBank/DDBJ databases">
        <authorList>
            <person name="Lanie J.A."/>
            <person name="Ng W.-L."/>
            <person name="Kazmierczak K.M."/>
            <person name="Andrzejewski T.M."/>
            <person name="Davidsen T.M."/>
            <person name="Wayne K.J."/>
            <person name="Tettelin H."/>
            <person name="Glass J.I."/>
            <person name="Rusch D."/>
            <person name="Podicherti R."/>
            <person name="Tsui H.-C.T."/>
            <person name="Winkler M.E."/>
        </authorList>
    </citation>
    <scope>NUCLEOTIDE SEQUENCE</scope>
</reference>